<dbReference type="EMBL" id="CM056744">
    <property type="protein sequence ID" value="KAJ8668340.1"/>
    <property type="molecule type" value="Genomic_DNA"/>
</dbReference>
<evidence type="ECO:0000313" key="2">
    <source>
        <dbReference type="Proteomes" id="UP001239111"/>
    </source>
</evidence>
<accession>A0ACC2NFJ0</accession>
<proteinExistence type="predicted"/>
<protein>
    <submittedName>
        <fullName evidence="1">Uncharacterized protein</fullName>
    </submittedName>
</protein>
<dbReference type="Proteomes" id="UP001239111">
    <property type="component" value="Chromosome 4"/>
</dbReference>
<reference evidence="1" key="1">
    <citation type="submission" date="2023-04" db="EMBL/GenBank/DDBJ databases">
        <title>A chromosome-level genome assembly of the parasitoid wasp Eretmocerus hayati.</title>
        <authorList>
            <person name="Zhong Y."/>
            <person name="Liu S."/>
            <person name="Liu Y."/>
        </authorList>
    </citation>
    <scope>NUCLEOTIDE SEQUENCE</scope>
    <source>
        <strain evidence="1">ZJU_SS_LIU_2023</strain>
    </source>
</reference>
<sequence>MSNRITSADAGIVKEYESNLQSYKICFVPDCPNTTVTTPQKVFLSLPKNAAKHKLWREAVETPEKNAKKTKHCCEDHFDLQNDLENYWAWRLTGAKKRLSDGAIPRRSLNFEQIQSEVDTSQNEDAFLDGVSVLASSVLEDTVVDDSTKVRNEAAHQPHISRLKKSTSTPISCEHKHVQAKPTVCQKKTQTRFSAPPHPKTTVDRGTQYEIQAPAVRNLQKVTNAVKDLKVSDELNDTVESISSHEFGISVSQASRVFTNHVDTMAEFFKQLIIWPNRKQIKMNLPIPFRYRYSDVQSIIDCFEIEIEKPSDAMNQSMTWSQYKGCNTYKGFLSVTGDGLINFVSKGACGRCSDISIVENCGYLDKIPPGTSVLADRGFKGLDILLQRKSCTLTRPPSVQKDIKSSKEDVKLTKQVASIRIHVERAINRIRNYSILDIHSRVDNSLIKHIDSLVYIVCGLVNLQRPIIKQTDD</sequence>
<comment type="caution">
    <text evidence="1">The sequence shown here is derived from an EMBL/GenBank/DDBJ whole genome shotgun (WGS) entry which is preliminary data.</text>
</comment>
<gene>
    <name evidence="1" type="ORF">QAD02_010003</name>
</gene>
<name>A0ACC2NFJ0_9HYME</name>
<keyword evidence="2" id="KW-1185">Reference proteome</keyword>
<evidence type="ECO:0000313" key="1">
    <source>
        <dbReference type="EMBL" id="KAJ8668340.1"/>
    </source>
</evidence>
<organism evidence="1 2">
    <name type="scientific">Eretmocerus hayati</name>
    <dbReference type="NCBI Taxonomy" id="131215"/>
    <lineage>
        <taxon>Eukaryota</taxon>
        <taxon>Metazoa</taxon>
        <taxon>Ecdysozoa</taxon>
        <taxon>Arthropoda</taxon>
        <taxon>Hexapoda</taxon>
        <taxon>Insecta</taxon>
        <taxon>Pterygota</taxon>
        <taxon>Neoptera</taxon>
        <taxon>Endopterygota</taxon>
        <taxon>Hymenoptera</taxon>
        <taxon>Apocrita</taxon>
        <taxon>Proctotrupomorpha</taxon>
        <taxon>Chalcidoidea</taxon>
        <taxon>Aphelinidae</taxon>
        <taxon>Aphelininae</taxon>
        <taxon>Eretmocerus</taxon>
    </lineage>
</organism>